<dbReference type="Proteomes" id="UP001190700">
    <property type="component" value="Unassembled WGS sequence"/>
</dbReference>
<gene>
    <name evidence="2" type="ORF">CYMTET_10470</name>
</gene>
<organism evidence="2 3">
    <name type="scientific">Cymbomonas tetramitiformis</name>
    <dbReference type="NCBI Taxonomy" id="36881"/>
    <lineage>
        <taxon>Eukaryota</taxon>
        <taxon>Viridiplantae</taxon>
        <taxon>Chlorophyta</taxon>
        <taxon>Pyramimonadophyceae</taxon>
        <taxon>Pyramimonadales</taxon>
        <taxon>Pyramimonadaceae</taxon>
        <taxon>Cymbomonas</taxon>
    </lineage>
</organism>
<comment type="caution">
    <text evidence="2">The sequence shown here is derived from an EMBL/GenBank/DDBJ whole genome shotgun (WGS) entry which is preliminary data.</text>
</comment>
<proteinExistence type="predicted"/>
<dbReference type="AlphaFoldDB" id="A0AAE0GPJ5"/>
<protein>
    <submittedName>
        <fullName evidence="2">Uncharacterized protein</fullName>
    </submittedName>
</protein>
<dbReference type="EMBL" id="LGRX02003713">
    <property type="protein sequence ID" value="KAK3281760.1"/>
    <property type="molecule type" value="Genomic_DNA"/>
</dbReference>
<feature type="region of interest" description="Disordered" evidence="1">
    <location>
        <begin position="39"/>
        <end position="78"/>
    </location>
</feature>
<name>A0AAE0GPJ5_9CHLO</name>
<feature type="compositionally biased region" description="Basic and acidic residues" evidence="1">
    <location>
        <begin position="56"/>
        <end position="65"/>
    </location>
</feature>
<evidence type="ECO:0000256" key="1">
    <source>
        <dbReference type="SAM" id="MobiDB-lite"/>
    </source>
</evidence>
<keyword evidence="3" id="KW-1185">Reference proteome</keyword>
<reference evidence="2 3" key="1">
    <citation type="journal article" date="2015" name="Genome Biol. Evol.">
        <title>Comparative Genomics of a Bacterivorous Green Alga Reveals Evolutionary Causalities and Consequences of Phago-Mixotrophic Mode of Nutrition.</title>
        <authorList>
            <person name="Burns J.A."/>
            <person name="Paasch A."/>
            <person name="Narechania A."/>
            <person name="Kim E."/>
        </authorList>
    </citation>
    <scope>NUCLEOTIDE SEQUENCE [LARGE SCALE GENOMIC DNA]</scope>
    <source>
        <strain evidence="2 3">PLY_AMNH</strain>
    </source>
</reference>
<feature type="compositionally biased region" description="Polar residues" evidence="1">
    <location>
        <begin position="46"/>
        <end position="55"/>
    </location>
</feature>
<feature type="region of interest" description="Disordered" evidence="1">
    <location>
        <begin position="1"/>
        <end position="21"/>
    </location>
</feature>
<evidence type="ECO:0000313" key="2">
    <source>
        <dbReference type="EMBL" id="KAK3281760.1"/>
    </source>
</evidence>
<accession>A0AAE0GPJ5</accession>
<evidence type="ECO:0000313" key="3">
    <source>
        <dbReference type="Proteomes" id="UP001190700"/>
    </source>
</evidence>
<sequence length="111" mass="12270">MGRGAEGAAAKSRNAVVEESKGKLWRNDLPTCMWMQSDAAKESGVGSDQNFQRQPTRSEENEARLVHKLPVNPINQTSARPYRSAVPLEEPLTPSQASLFSQTWPKFAVSK</sequence>